<feature type="non-terminal residue" evidence="12">
    <location>
        <position position="1"/>
    </location>
</feature>
<comment type="subcellular location">
    <subcellularLocation>
        <location evidence="1">Nucleus</location>
    </subcellularLocation>
</comment>
<keyword evidence="7" id="KW-0539">Nucleus</keyword>
<keyword evidence="6" id="KW-0804">Transcription</keyword>
<evidence type="ECO:0000256" key="10">
    <source>
        <dbReference type="ARBA" id="ARBA00041530"/>
    </source>
</evidence>
<name>A0A7L0WG75_ALELA</name>
<dbReference type="OrthoDB" id="8741226at2759"/>
<dbReference type="PANTHER" id="PTHR14339:SF11">
    <property type="entry name" value="VASCULIN"/>
    <property type="match status" value="1"/>
</dbReference>
<feature type="region of interest" description="Disordered" evidence="11">
    <location>
        <begin position="1"/>
        <end position="127"/>
    </location>
</feature>
<evidence type="ECO:0000256" key="4">
    <source>
        <dbReference type="ARBA" id="ARBA00023125"/>
    </source>
</evidence>
<protein>
    <recommendedName>
        <fullName evidence="9">Vasculin</fullName>
    </recommendedName>
    <alternativeName>
        <fullName evidence="10">GC-rich promoter-binding protein 1</fullName>
    </alternativeName>
</protein>
<evidence type="ECO:0000256" key="11">
    <source>
        <dbReference type="SAM" id="MobiDB-lite"/>
    </source>
</evidence>
<comment type="function">
    <text evidence="8">Functions as a GC-rich promoter-specific transactivating transcription factor.</text>
</comment>
<dbReference type="AlphaFoldDB" id="A0A7L0WG75"/>
<dbReference type="GO" id="GO:0005634">
    <property type="term" value="C:nucleus"/>
    <property type="evidence" value="ECO:0007669"/>
    <property type="project" value="UniProtKB-SubCell"/>
</dbReference>
<evidence type="ECO:0000256" key="1">
    <source>
        <dbReference type="ARBA" id="ARBA00004123"/>
    </source>
</evidence>
<evidence type="ECO:0000256" key="7">
    <source>
        <dbReference type="ARBA" id="ARBA00023242"/>
    </source>
</evidence>
<feature type="region of interest" description="Disordered" evidence="11">
    <location>
        <begin position="187"/>
        <end position="224"/>
    </location>
</feature>
<evidence type="ECO:0000256" key="6">
    <source>
        <dbReference type="ARBA" id="ARBA00023163"/>
    </source>
</evidence>
<evidence type="ECO:0000313" key="12">
    <source>
        <dbReference type="EMBL" id="NXL90170.1"/>
    </source>
</evidence>
<comment type="caution">
    <text evidence="12">The sequence shown here is derived from an EMBL/GenBank/DDBJ whole genome shotgun (WGS) entry which is preliminary data.</text>
</comment>
<dbReference type="PANTHER" id="PTHR14339">
    <property type="entry name" value="VASCULIN"/>
    <property type="match status" value="1"/>
</dbReference>
<evidence type="ECO:0000256" key="8">
    <source>
        <dbReference type="ARBA" id="ARBA00037303"/>
    </source>
</evidence>
<proteinExistence type="inferred from homology"/>
<sequence>SPSQSSVKFEKHSENYSRTENREANRRRHNSFDGFDPTIGRPNGGHFGRKEKNGWRSQGRNGTENTSHHGGYYGGGSRTRASTFYSGKSLGLHENNVPDNATRKKRDKEVPKQFEAEDFPSLNPGYERELNQNKSLAAGVWEYPLNPKSRSPKMLVIKKGSTKELQISGFPVAGSLHSQAVKSGTGRSVYKGLVPKPATPPTKPTQWKSKTKENKLGNPFPHESAYGIGNFSPFKSTAKAFSTSQNSNKECNRSNSSSPVDKVGQPRLTKLTRMRTDKKSEFLKALKQDKVEEGHEDENHAGQEKDDSYNLHNSNSPHHERDINRNFENEIQQENGNASVTSQQVTQSSAFPQAEIQAEILSSSLEAEHRLLKEMGWQEDGENDEIYAPLTEDEMREFQVICEQLRKNGVRKNGILKNSLICNFKFSPWKNSTFKTAVENEDSETSSSDTSDDDDV</sequence>
<feature type="compositionally biased region" description="Basic and acidic residues" evidence="11">
    <location>
        <begin position="274"/>
        <end position="309"/>
    </location>
</feature>
<keyword evidence="5" id="KW-0010">Activator</keyword>
<feature type="compositionally biased region" description="Polar residues" evidence="11">
    <location>
        <begin position="239"/>
        <end position="259"/>
    </location>
</feature>
<organism evidence="12 13">
    <name type="scientific">Alectura lathami</name>
    <name type="common">Australian brush turkey</name>
    <dbReference type="NCBI Taxonomy" id="81907"/>
    <lineage>
        <taxon>Eukaryota</taxon>
        <taxon>Metazoa</taxon>
        <taxon>Chordata</taxon>
        <taxon>Craniata</taxon>
        <taxon>Vertebrata</taxon>
        <taxon>Euteleostomi</taxon>
        <taxon>Archelosauria</taxon>
        <taxon>Archosauria</taxon>
        <taxon>Dinosauria</taxon>
        <taxon>Saurischia</taxon>
        <taxon>Theropoda</taxon>
        <taxon>Coelurosauria</taxon>
        <taxon>Aves</taxon>
        <taxon>Neognathae</taxon>
        <taxon>Galloanserae</taxon>
        <taxon>Galliformes</taxon>
        <taxon>Megapodiidae</taxon>
        <taxon>Alectura</taxon>
    </lineage>
</organism>
<dbReference type="Pfam" id="PF15337">
    <property type="entry name" value="Vasculin"/>
    <property type="match status" value="1"/>
</dbReference>
<evidence type="ECO:0000256" key="5">
    <source>
        <dbReference type="ARBA" id="ARBA00023159"/>
    </source>
</evidence>
<keyword evidence="13" id="KW-1185">Reference proteome</keyword>
<feature type="non-terminal residue" evidence="12">
    <location>
        <position position="456"/>
    </location>
</feature>
<keyword evidence="4" id="KW-0238">DNA-binding</keyword>
<dbReference type="GO" id="GO:0003723">
    <property type="term" value="F:RNA binding"/>
    <property type="evidence" value="ECO:0007669"/>
    <property type="project" value="InterPro"/>
</dbReference>
<evidence type="ECO:0000256" key="3">
    <source>
        <dbReference type="ARBA" id="ARBA00023015"/>
    </source>
</evidence>
<feature type="compositionally biased region" description="Acidic residues" evidence="11">
    <location>
        <begin position="439"/>
        <end position="456"/>
    </location>
</feature>
<dbReference type="GO" id="GO:0045893">
    <property type="term" value="P:positive regulation of DNA-templated transcription"/>
    <property type="evidence" value="ECO:0007669"/>
    <property type="project" value="InterPro"/>
</dbReference>
<dbReference type="Proteomes" id="UP000562322">
    <property type="component" value="Unassembled WGS sequence"/>
</dbReference>
<evidence type="ECO:0000313" key="13">
    <source>
        <dbReference type="Proteomes" id="UP000562322"/>
    </source>
</evidence>
<dbReference type="EMBL" id="VXAV01006791">
    <property type="protein sequence ID" value="NXL90170.1"/>
    <property type="molecule type" value="Genomic_DNA"/>
</dbReference>
<dbReference type="GO" id="GO:0003677">
    <property type="term" value="F:DNA binding"/>
    <property type="evidence" value="ECO:0007669"/>
    <property type="project" value="UniProtKB-KW"/>
</dbReference>
<keyword evidence="3" id="KW-0805">Transcription regulation</keyword>
<dbReference type="GO" id="GO:0006351">
    <property type="term" value="P:DNA-templated transcription"/>
    <property type="evidence" value="ECO:0007669"/>
    <property type="project" value="InterPro"/>
</dbReference>
<feature type="region of interest" description="Disordered" evidence="11">
    <location>
        <begin position="239"/>
        <end position="321"/>
    </location>
</feature>
<feature type="compositionally biased region" description="Polar residues" evidence="11">
    <location>
        <begin position="55"/>
        <end position="65"/>
    </location>
</feature>
<reference evidence="12 13" key="1">
    <citation type="submission" date="2019-09" db="EMBL/GenBank/DDBJ databases">
        <title>Bird 10,000 Genomes (B10K) Project - Family phase.</title>
        <authorList>
            <person name="Zhang G."/>
        </authorList>
    </citation>
    <scope>NUCLEOTIDE SEQUENCE [LARGE SCALE GENOMIC DNA]</scope>
    <source>
        <strain evidence="12">B10K-DU-001-39</strain>
        <tissue evidence="12">Muscle</tissue>
    </source>
</reference>
<comment type="similarity">
    <text evidence="2">Belongs to the vasculin family.</text>
</comment>
<evidence type="ECO:0000256" key="9">
    <source>
        <dbReference type="ARBA" id="ARBA00039412"/>
    </source>
</evidence>
<gene>
    <name evidence="12" type="primary">Gpbp1</name>
    <name evidence="12" type="ORF">ALELAT_R12727</name>
</gene>
<accession>A0A7L0WG75</accession>
<feature type="compositionally biased region" description="Basic and acidic residues" evidence="11">
    <location>
        <begin position="8"/>
        <end position="24"/>
    </location>
</feature>
<evidence type="ECO:0000256" key="2">
    <source>
        <dbReference type="ARBA" id="ARBA00010099"/>
    </source>
</evidence>
<dbReference type="InterPro" id="IPR028128">
    <property type="entry name" value="Vasculin_fam"/>
</dbReference>
<feature type="region of interest" description="Disordered" evidence="11">
    <location>
        <begin position="435"/>
        <end position="456"/>
    </location>
</feature>